<proteinExistence type="predicted"/>
<dbReference type="EMBL" id="CDSF01000046">
    <property type="protein sequence ID" value="CEO95947.1"/>
    <property type="molecule type" value="Genomic_DNA"/>
</dbReference>
<dbReference type="OrthoDB" id="10609325at2759"/>
<organism evidence="1 3">
    <name type="scientific">Plasmodiophora brassicae</name>
    <name type="common">Clubroot disease agent</name>
    <dbReference type="NCBI Taxonomy" id="37360"/>
    <lineage>
        <taxon>Eukaryota</taxon>
        <taxon>Sar</taxon>
        <taxon>Rhizaria</taxon>
        <taxon>Endomyxa</taxon>
        <taxon>Phytomyxea</taxon>
        <taxon>Plasmodiophorida</taxon>
        <taxon>Plasmodiophoridae</taxon>
        <taxon>Plasmodiophora</taxon>
    </lineage>
</organism>
<reference evidence="2 4" key="2">
    <citation type="submission" date="2018-03" db="EMBL/GenBank/DDBJ databases">
        <authorList>
            <person name="Fogelqvist J."/>
        </authorList>
    </citation>
    <scope>NUCLEOTIDE SEQUENCE [LARGE SCALE GENOMIC DNA]</scope>
</reference>
<dbReference type="Proteomes" id="UP000290189">
    <property type="component" value="Unassembled WGS sequence"/>
</dbReference>
<geneLocation type="mitochondrion" evidence="2"/>
<keyword evidence="3" id="KW-1185">Reference proteome</keyword>
<accession>A0A0G4ILF9</accession>
<dbReference type="Proteomes" id="UP000039324">
    <property type="component" value="Unassembled WGS sequence"/>
</dbReference>
<dbReference type="EMBL" id="OVEO01000001">
    <property type="protein sequence ID" value="SPQ93503.1"/>
    <property type="molecule type" value="Genomic_DNA"/>
</dbReference>
<evidence type="ECO:0000313" key="4">
    <source>
        <dbReference type="Proteomes" id="UP000290189"/>
    </source>
</evidence>
<keyword evidence="2" id="KW-0496">Mitochondrion</keyword>
<gene>
    <name evidence="1" type="ORF">PBRA_004637</name>
    <name evidence="2" type="ORF">PLBR_LOCUS718</name>
</gene>
<name>A0A0G4ILF9_PLABS</name>
<evidence type="ECO:0000313" key="2">
    <source>
        <dbReference type="EMBL" id="SPQ93503.1"/>
    </source>
</evidence>
<sequence length="224" mass="25206">MSVETECAPQAKDLEANMPRLLSKVHTGNVSVLERFPLDKLPPNLTLIGTILCQFDQTIFNILAFTTNFALLSRLYQLPGATISDFKMFYPCGSQDADGFETVQMSELGAAYDMLKAAFGEATDLSLEEFEQIMIFDSNRIQLHLFCQAFAAVWLRDYGETVEVTPSGLIEHLRILFAFEEMSEEEKAGIDPEALKNSVRCVRHVLVTFTHMASKDYERITRSG</sequence>
<protein>
    <submittedName>
        <fullName evidence="1">Uncharacterized protein</fullName>
    </submittedName>
</protein>
<evidence type="ECO:0000313" key="3">
    <source>
        <dbReference type="Proteomes" id="UP000039324"/>
    </source>
</evidence>
<evidence type="ECO:0000313" key="1">
    <source>
        <dbReference type="EMBL" id="CEO95947.1"/>
    </source>
</evidence>
<reference evidence="1 3" key="1">
    <citation type="submission" date="2015-02" db="EMBL/GenBank/DDBJ databases">
        <authorList>
            <person name="Chooi Y.-H."/>
        </authorList>
    </citation>
    <scope>NUCLEOTIDE SEQUENCE [LARGE SCALE GENOMIC DNA]</scope>
    <source>
        <strain evidence="1">E3</strain>
    </source>
</reference>
<dbReference type="AlphaFoldDB" id="A0A0G4ILF9"/>